<gene>
    <name evidence="9" type="ORF">QE152_g12711</name>
</gene>
<dbReference type="PROSITE" id="PS50157">
    <property type="entry name" value="ZINC_FINGER_C2H2_2"/>
    <property type="match status" value="9"/>
</dbReference>
<dbReference type="InterPro" id="IPR050527">
    <property type="entry name" value="Snail/Krueppel_Znf"/>
</dbReference>
<accession>A0AAW1LQR8</accession>
<dbReference type="GO" id="GO:0000978">
    <property type="term" value="F:RNA polymerase II cis-regulatory region sequence-specific DNA binding"/>
    <property type="evidence" value="ECO:0007669"/>
    <property type="project" value="TreeGrafter"/>
</dbReference>
<evidence type="ECO:0000256" key="6">
    <source>
        <dbReference type="ARBA" id="ARBA00037948"/>
    </source>
</evidence>
<organism evidence="9 10">
    <name type="scientific">Popillia japonica</name>
    <name type="common">Japanese beetle</name>
    <dbReference type="NCBI Taxonomy" id="7064"/>
    <lineage>
        <taxon>Eukaryota</taxon>
        <taxon>Metazoa</taxon>
        <taxon>Ecdysozoa</taxon>
        <taxon>Arthropoda</taxon>
        <taxon>Hexapoda</taxon>
        <taxon>Insecta</taxon>
        <taxon>Pterygota</taxon>
        <taxon>Neoptera</taxon>
        <taxon>Endopterygota</taxon>
        <taxon>Coleoptera</taxon>
        <taxon>Polyphaga</taxon>
        <taxon>Scarabaeiformia</taxon>
        <taxon>Scarabaeidae</taxon>
        <taxon>Rutelinae</taxon>
        <taxon>Popillia</taxon>
    </lineage>
</organism>
<dbReference type="SMART" id="SM00355">
    <property type="entry name" value="ZnF_C2H2"/>
    <property type="match status" value="10"/>
</dbReference>
<keyword evidence="3 7" id="KW-0863">Zinc-finger</keyword>
<sequence length="510" mass="59702">MFSNSTPSSDNTITVIAQTPSGNSKKLVVKLSQLVLIKKEEFEASLTEIKQESFIPPPVTTISSEEDMKLGELKVSKSEMKNFDFDRKYVVLDPCLKEQITEKYSDNKEIVTFRCGVCEKQFTTSSRYHKHLASHSSDEQHTCSLCGKVFRSLGMLRKHENSHQVARFVCEFCKKELASKHQLDIHIRRHKGEYSDKCAECGKEYYNRKAFRQHIESEHKGIRYTCLICGSILKNRRYWKDHMTKHTHPDLKRYFCQICNKFYSSKTALNGHMKIHSTERYECNICGKKSTQKAAHLVHTRLHTGEKNFVCEICGKNFVRKDMMQIHKRRVHELSKYQCEYCQQQFETEHHLLVHYHCHEEVQKNFACEFCPKKFIDVNFLRNHVNKIHIENKPDDVTNSKLSPKIRKRDEKIRCLHCDKFILKSEVKSHQCINKMDNIEFKSLMDYSFEKFEDVVPYEYDTHNEIACVGNGDIMYEFKDDIINSDGIVEVCGANEDGERFGNNSKTFAS</sequence>
<dbReference type="InterPro" id="IPR013087">
    <property type="entry name" value="Znf_C2H2_type"/>
</dbReference>
<feature type="domain" description="C2H2-type" evidence="8">
    <location>
        <begin position="281"/>
        <end position="308"/>
    </location>
</feature>
<feature type="domain" description="C2H2-type" evidence="8">
    <location>
        <begin position="366"/>
        <end position="394"/>
    </location>
</feature>
<evidence type="ECO:0000256" key="3">
    <source>
        <dbReference type="ARBA" id="ARBA00022771"/>
    </source>
</evidence>
<feature type="domain" description="C2H2-type" evidence="8">
    <location>
        <begin position="196"/>
        <end position="224"/>
    </location>
</feature>
<feature type="domain" description="C2H2-type" evidence="8">
    <location>
        <begin position="141"/>
        <end position="168"/>
    </location>
</feature>
<evidence type="ECO:0000256" key="4">
    <source>
        <dbReference type="ARBA" id="ARBA00022833"/>
    </source>
</evidence>
<dbReference type="InterPro" id="IPR036236">
    <property type="entry name" value="Znf_C2H2_sf"/>
</dbReference>
<dbReference type="PANTHER" id="PTHR24388">
    <property type="entry name" value="ZINC FINGER PROTEIN"/>
    <property type="match status" value="1"/>
</dbReference>
<dbReference type="GO" id="GO:0008270">
    <property type="term" value="F:zinc ion binding"/>
    <property type="evidence" value="ECO:0007669"/>
    <property type="project" value="UniProtKB-KW"/>
</dbReference>
<feature type="domain" description="C2H2-type" evidence="8">
    <location>
        <begin position="337"/>
        <end position="364"/>
    </location>
</feature>
<dbReference type="PROSITE" id="PS00028">
    <property type="entry name" value="ZINC_FINGER_C2H2_1"/>
    <property type="match status" value="9"/>
</dbReference>
<evidence type="ECO:0000313" key="9">
    <source>
        <dbReference type="EMBL" id="KAK9736184.1"/>
    </source>
</evidence>
<evidence type="ECO:0000256" key="2">
    <source>
        <dbReference type="ARBA" id="ARBA00022737"/>
    </source>
</evidence>
<dbReference type="Gene3D" id="3.30.160.60">
    <property type="entry name" value="Classic Zinc Finger"/>
    <property type="match status" value="6"/>
</dbReference>
<dbReference type="PANTHER" id="PTHR24388:SF104">
    <property type="entry name" value="AT-RICH BINDING PROTEIN-RELATED"/>
    <property type="match status" value="1"/>
</dbReference>
<evidence type="ECO:0000256" key="7">
    <source>
        <dbReference type="PROSITE-ProRule" id="PRU00042"/>
    </source>
</evidence>
<dbReference type="AlphaFoldDB" id="A0AAW1LQR8"/>
<evidence type="ECO:0000256" key="5">
    <source>
        <dbReference type="ARBA" id="ARBA00023242"/>
    </source>
</evidence>
<comment type="similarity">
    <text evidence="6">Belongs to the snail C2H2-type zinc-finger protein family.</text>
</comment>
<feature type="domain" description="C2H2-type" evidence="8">
    <location>
        <begin position="309"/>
        <end position="337"/>
    </location>
</feature>
<keyword evidence="5" id="KW-0539">Nucleus</keyword>
<dbReference type="FunFam" id="3.30.160.60:FF:000100">
    <property type="entry name" value="Zinc finger 45-like"/>
    <property type="match status" value="1"/>
</dbReference>
<dbReference type="Pfam" id="PF13912">
    <property type="entry name" value="zf-C2H2_6"/>
    <property type="match status" value="1"/>
</dbReference>
<protein>
    <submittedName>
        <fullName evidence="9">Zinc finger, C2H2 type</fullName>
    </submittedName>
</protein>
<proteinExistence type="inferred from homology"/>
<evidence type="ECO:0000259" key="8">
    <source>
        <dbReference type="PROSITE" id="PS50157"/>
    </source>
</evidence>
<keyword evidence="1" id="KW-0479">Metal-binding</keyword>
<dbReference type="EMBL" id="JASPKY010000117">
    <property type="protein sequence ID" value="KAK9736184.1"/>
    <property type="molecule type" value="Genomic_DNA"/>
</dbReference>
<feature type="domain" description="C2H2-type" evidence="8">
    <location>
        <begin position="168"/>
        <end position="195"/>
    </location>
</feature>
<feature type="domain" description="C2H2-type" evidence="8">
    <location>
        <begin position="113"/>
        <end position="140"/>
    </location>
</feature>
<comment type="caution">
    <text evidence="9">The sequence shown here is derived from an EMBL/GenBank/DDBJ whole genome shotgun (WGS) entry which is preliminary data.</text>
</comment>
<dbReference type="Pfam" id="PF00096">
    <property type="entry name" value="zf-C2H2"/>
    <property type="match status" value="3"/>
</dbReference>
<evidence type="ECO:0000313" key="10">
    <source>
        <dbReference type="Proteomes" id="UP001458880"/>
    </source>
</evidence>
<evidence type="ECO:0000256" key="1">
    <source>
        <dbReference type="ARBA" id="ARBA00022723"/>
    </source>
</evidence>
<feature type="domain" description="C2H2-type" evidence="8">
    <location>
        <begin position="254"/>
        <end position="281"/>
    </location>
</feature>
<keyword evidence="4" id="KW-0862">Zinc</keyword>
<dbReference type="GO" id="GO:0000981">
    <property type="term" value="F:DNA-binding transcription factor activity, RNA polymerase II-specific"/>
    <property type="evidence" value="ECO:0007669"/>
    <property type="project" value="TreeGrafter"/>
</dbReference>
<keyword evidence="2" id="KW-0677">Repeat</keyword>
<name>A0AAW1LQR8_POPJA</name>
<reference evidence="9 10" key="1">
    <citation type="journal article" date="2024" name="BMC Genomics">
        <title>De novo assembly and annotation of Popillia japonica's genome with initial clues to its potential as an invasive pest.</title>
        <authorList>
            <person name="Cucini C."/>
            <person name="Boschi S."/>
            <person name="Funari R."/>
            <person name="Cardaioli E."/>
            <person name="Iannotti N."/>
            <person name="Marturano G."/>
            <person name="Paoli F."/>
            <person name="Bruttini M."/>
            <person name="Carapelli A."/>
            <person name="Frati F."/>
            <person name="Nardi F."/>
        </authorList>
    </citation>
    <scope>NUCLEOTIDE SEQUENCE [LARGE SCALE GENOMIC DNA]</scope>
    <source>
        <strain evidence="9">DMR45628</strain>
    </source>
</reference>
<dbReference type="Proteomes" id="UP001458880">
    <property type="component" value="Unassembled WGS sequence"/>
</dbReference>
<dbReference type="SUPFAM" id="SSF57667">
    <property type="entry name" value="beta-beta-alpha zinc fingers"/>
    <property type="match status" value="5"/>
</dbReference>
<keyword evidence="10" id="KW-1185">Reference proteome</keyword>